<organism evidence="2 3">
    <name type="scientific">Eragrostis curvula</name>
    <name type="common">weeping love grass</name>
    <dbReference type="NCBI Taxonomy" id="38414"/>
    <lineage>
        <taxon>Eukaryota</taxon>
        <taxon>Viridiplantae</taxon>
        <taxon>Streptophyta</taxon>
        <taxon>Embryophyta</taxon>
        <taxon>Tracheophyta</taxon>
        <taxon>Spermatophyta</taxon>
        <taxon>Magnoliopsida</taxon>
        <taxon>Liliopsida</taxon>
        <taxon>Poales</taxon>
        <taxon>Poaceae</taxon>
        <taxon>PACMAD clade</taxon>
        <taxon>Chloridoideae</taxon>
        <taxon>Eragrostideae</taxon>
        <taxon>Eragrostidinae</taxon>
        <taxon>Eragrostis</taxon>
    </lineage>
</organism>
<proteinExistence type="predicted"/>
<feature type="non-terminal residue" evidence="2">
    <location>
        <position position="1"/>
    </location>
</feature>
<accession>A0A5J9VVL9</accession>
<reference evidence="2 3" key="1">
    <citation type="journal article" date="2019" name="Sci. Rep.">
        <title>A high-quality genome of Eragrostis curvula grass provides insights into Poaceae evolution and supports new strategies to enhance forage quality.</title>
        <authorList>
            <person name="Carballo J."/>
            <person name="Santos B.A.C.M."/>
            <person name="Zappacosta D."/>
            <person name="Garbus I."/>
            <person name="Selva J.P."/>
            <person name="Gallo C.A."/>
            <person name="Diaz A."/>
            <person name="Albertini E."/>
            <person name="Caccamo M."/>
            <person name="Echenique V."/>
        </authorList>
    </citation>
    <scope>NUCLEOTIDE SEQUENCE [LARGE SCALE GENOMIC DNA]</scope>
    <source>
        <strain evidence="3">cv. Victoria</strain>
        <tissue evidence="2">Leaf</tissue>
    </source>
</reference>
<dbReference type="Proteomes" id="UP000324897">
    <property type="component" value="Chromosome 4"/>
</dbReference>
<evidence type="ECO:0000313" key="3">
    <source>
        <dbReference type="Proteomes" id="UP000324897"/>
    </source>
</evidence>
<comment type="caution">
    <text evidence="2">The sequence shown here is derived from an EMBL/GenBank/DDBJ whole genome shotgun (WGS) entry which is preliminary data.</text>
</comment>
<dbReference type="AlphaFoldDB" id="A0A5J9VVL9"/>
<feature type="region of interest" description="Disordered" evidence="1">
    <location>
        <begin position="161"/>
        <end position="183"/>
    </location>
</feature>
<sequence length="183" mass="20634">MNFLSKPPDDGALAVSVNLHGWEGLERQAAGCDHGVSLADDHLDSTVYRMDPASMVVAKKSRRRQDVSRLHGRDQIKMIHPRPRRPSNGSIHLRSMPVFNHLGHCLQNGPWIEGIVCDMTKRKDPANKSRQASNLDEANEMLSRGFKAHIYDVYRYLPPEPQEAAKVGDDEDDDLDCLQKEPE</sequence>
<dbReference type="EMBL" id="RWGY01000007">
    <property type="protein sequence ID" value="TVU39424.1"/>
    <property type="molecule type" value="Genomic_DNA"/>
</dbReference>
<gene>
    <name evidence="2" type="ORF">EJB05_12843</name>
</gene>
<protein>
    <submittedName>
        <fullName evidence="2">Uncharacterized protein</fullName>
    </submittedName>
</protein>
<evidence type="ECO:0000256" key="1">
    <source>
        <dbReference type="SAM" id="MobiDB-lite"/>
    </source>
</evidence>
<dbReference type="OrthoDB" id="2009088at2759"/>
<keyword evidence="3" id="KW-1185">Reference proteome</keyword>
<evidence type="ECO:0000313" key="2">
    <source>
        <dbReference type="EMBL" id="TVU39424.1"/>
    </source>
</evidence>
<dbReference type="Gramene" id="TVU39424">
    <property type="protein sequence ID" value="TVU39424"/>
    <property type="gene ID" value="EJB05_12843"/>
</dbReference>
<name>A0A5J9VVL9_9POAL</name>